<feature type="domain" description="ABC transmembrane type-1" evidence="12">
    <location>
        <begin position="136"/>
        <end position="335"/>
    </location>
</feature>
<keyword evidence="6 10" id="KW-1133">Transmembrane helix</keyword>
<feature type="transmembrane region" description="Helical" evidence="10">
    <location>
        <begin position="187"/>
        <end position="209"/>
    </location>
</feature>
<evidence type="ECO:0000313" key="13">
    <source>
        <dbReference type="EMBL" id="EFN54392.1"/>
    </source>
</evidence>
<keyword evidence="2" id="KW-0813">Transport</keyword>
<evidence type="ECO:0000256" key="3">
    <source>
        <dbReference type="ARBA" id="ARBA00022692"/>
    </source>
</evidence>
<comment type="similarity">
    <text evidence="8">Belongs to the ABC transporter superfamily. ABCB family. Heavy Metal importer (TC 3.A.1.210) subfamily.</text>
</comment>
<dbReference type="GO" id="GO:0016020">
    <property type="term" value="C:membrane"/>
    <property type="evidence" value="ECO:0007669"/>
    <property type="project" value="UniProtKB-SubCell"/>
</dbReference>
<keyword evidence="4" id="KW-0547">Nucleotide-binding</keyword>
<name>E1ZIU0_CHLVA</name>
<evidence type="ECO:0000256" key="1">
    <source>
        <dbReference type="ARBA" id="ARBA00004141"/>
    </source>
</evidence>
<protein>
    <submittedName>
        <fullName evidence="13">Uncharacterized protein</fullName>
    </submittedName>
</protein>
<dbReference type="InterPro" id="IPR003439">
    <property type="entry name" value="ABC_transporter-like_ATP-bd"/>
</dbReference>
<dbReference type="eggNOG" id="KOG0056">
    <property type="taxonomic scope" value="Eukaryota"/>
</dbReference>
<dbReference type="InterPro" id="IPR011527">
    <property type="entry name" value="ABC1_TM_dom"/>
</dbReference>
<dbReference type="GeneID" id="17353875"/>
<keyword evidence="7 10" id="KW-0472">Membrane</keyword>
<dbReference type="InterPro" id="IPR003593">
    <property type="entry name" value="AAA+_ATPase"/>
</dbReference>
<dbReference type="InterPro" id="IPR039421">
    <property type="entry name" value="Type_1_exporter"/>
</dbReference>
<dbReference type="Gene3D" id="1.20.1560.10">
    <property type="entry name" value="ABC transporter type 1, transmembrane domain"/>
    <property type="match status" value="1"/>
</dbReference>
<keyword evidence="14" id="KW-1185">Reference proteome</keyword>
<dbReference type="InterPro" id="IPR036640">
    <property type="entry name" value="ABC1_TM_sf"/>
</dbReference>
<dbReference type="PROSITE" id="PS00211">
    <property type="entry name" value="ABC_TRANSPORTER_1"/>
    <property type="match status" value="1"/>
</dbReference>
<dbReference type="Gene3D" id="3.40.50.300">
    <property type="entry name" value="P-loop containing nucleotide triphosphate hydrolases"/>
    <property type="match status" value="1"/>
</dbReference>
<dbReference type="SMART" id="SM00382">
    <property type="entry name" value="AAA"/>
    <property type="match status" value="1"/>
</dbReference>
<evidence type="ECO:0000256" key="2">
    <source>
        <dbReference type="ARBA" id="ARBA00022448"/>
    </source>
</evidence>
<evidence type="ECO:0000256" key="4">
    <source>
        <dbReference type="ARBA" id="ARBA00022741"/>
    </source>
</evidence>
<dbReference type="RefSeq" id="XP_005846494.1">
    <property type="nucleotide sequence ID" value="XM_005846432.1"/>
</dbReference>
<sequence length="674" mass="73167">MLACRAIWLEAGRVTCDALSRSLSTHSLACDLRHARRLPPCRLLACFVLLLVGRVVNIGLPLAYKKVVDRLAETGVAAAAAASENMLAAATWLQGSSGKGGILANVRDLLWIPLQQASQQAKQAPFGIFEPCFIRQTNPAGKVMRVLDRGTSSIQDVMQAVLFNIGPQILDMIAACMFMAIKLQPWTAIIVTVTVVTYIPITFIITEYCGKVRKQMNKLDNEKEGKATDMLLNYETVKLFTSERFELGSYGRAIDAYQTQEYLQLACISLLNIAQSVLVFVGLALGEWFVSLTVCVRGILAGKLSVGDAVLFLSLMNSLMAPLSFFGSYYRQVQKGLIDMENMFDLLARKPEVDDAPDACQLEVTNGQVEFANVSFSYGRGPPVLRNISFEVQGGRTLALVGATGSGKSTVLRLLLRFYDPTAGRVLVEGTDISRCTQSSLRRHIAVVPQDTVLFNDTIRYNVRYGRTSASDEEVEEAARVAHIHAAVVRRFPDGYDTLVGERGLRLSGGEKQRVAFARAVLRNPAILVLDEATSALDSMTERMIQSLAGMRQQNTTTIIVAHRLSTIADADVIVVLEGGSVAEAGSHLELLQRGGLYAAMWQRQQEAGSFSQHGEAVQLAAAAAVAAADGRQAEAGHMPSRAQSPLEPELSRATSDGTFAEDGDITPPSLLHL</sequence>
<reference evidence="13 14" key="1">
    <citation type="journal article" date="2010" name="Plant Cell">
        <title>The Chlorella variabilis NC64A genome reveals adaptation to photosymbiosis, coevolution with viruses, and cryptic sex.</title>
        <authorList>
            <person name="Blanc G."/>
            <person name="Duncan G."/>
            <person name="Agarkova I."/>
            <person name="Borodovsky M."/>
            <person name="Gurnon J."/>
            <person name="Kuo A."/>
            <person name="Lindquist E."/>
            <person name="Lucas S."/>
            <person name="Pangilinan J."/>
            <person name="Polle J."/>
            <person name="Salamov A."/>
            <person name="Terry A."/>
            <person name="Yamada T."/>
            <person name="Dunigan D.D."/>
            <person name="Grigoriev I.V."/>
            <person name="Claverie J.M."/>
            <person name="Van Etten J.L."/>
        </authorList>
    </citation>
    <scope>NUCLEOTIDE SEQUENCE [LARGE SCALE GENOMIC DNA]</scope>
    <source>
        <strain evidence="13 14">NC64A</strain>
    </source>
</reference>
<evidence type="ECO:0000313" key="14">
    <source>
        <dbReference type="Proteomes" id="UP000008141"/>
    </source>
</evidence>
<dbReference type="EMBL" id="GL433848">
    <property type="protein sequence ID" value="EFN54392.1"/>
    <property type="molecule type" value="Genomic_DNA"/>
</dbReference>
<evidence type="ECO:0000259" key="11">
    <source>
        <dbReference type="PROSITE" id="PS50893"/>
    </source>
</evidence>
<dbReference type="PROSITE" id="PS50893">
    <property type="entry name" value="ABC_TRANSPORTER_2"/>
    <property type="match status" value="1"/>
</dbReference>
<dbReference type="InterPro" id="IPR017871">
    <property type="entry name" value="ABC_transporter-like_CS"/>
</dbReference>
<dbReference type="CDD" id="cd18581">
    <property type="entry name" value="ABC_6TM_ABCB6"/>
    <property type="match status" value="1"/>
</dbReference>
<feature type="transmembrane region" description="Helical" evidence="10">
    <location>
        <begin position="309"/>
        <end position="330"/>
    </location>
</feature>
<dbReference type="FunFam" id="3.40.50.300:FF:000287">
    <property type="entry name" value="Multidrug ABC transporter ATP-binding protein"/>
    <property type="match status" value="1"/>
</dbReference>
<dbReference type="OrthoDB" id="6500128at2759"/>
<evidence type="ECO:0000256" key="5">
    <source>
        <dbReference type="ARBA" id="ARBA00022840"/>
    </source>
</evidence>
<evidence type="ECO:0000256" key="6">
    <source>
        <dbReference type="ARBA" id="ARBA00022989"/>
    </source>
</evidence>
<proteinExistence type="inferred from homology"/>
<gene>
    <name evidence="13" type="ORF">CHLNCDRAFT_25066</name>
</gene>
<organism evidence="14">
    <name type="scientific">Chlorella variabilis</name>
    <name type="common">Green alga</name>
    <dbReference type="NCBI Taxonomy" id="554065"/>
    <lineage>
        <taxon>Eukaryota</taxon>
        <taxon>Viridiplantae</taxon>
        <taxon>Chlorophyta</taxon>
        <taxon>core chlorophytes</taxon>
        <taxon>Trebouxiophyceae</taxon>
        <taxon>Chlorellales</taxon>
        <taxon>Chlorellaceae</taxon>
        <taxon>Chlorella clade</taxon>
        <taxon>Chlorella</taxon>
    </lineage>
</organism>
<dbReference type="GO" id="GO:0005524">
    <property type="term" value="F:ATP binding"/>
    <property type="evidence" value="ECO:0007669"/>
    <property type="project" value="UniProtKB-KW"/>
</dbReference>
<dbReference type="Pfam" id="PF00664">
    <property type="entry name" value="ABC_membrane"/>
    <property type="match status" value="1"/>
</dbReference>
<dbReference type="PANTHER" id="PTHR24221:SF654">
    <property type="entry name" value="ATP-BINDING CASSETTE SUB-FAMILY B MEMBER 6"/>
    <property type="match status" value="1"/>
</dbReference>
<dbReference type="PANTHER" id="PTHR24221">
    <property type="entry name" value="ATP-BINDING CASSETTE SUB-FAMILY B"/>
    <property type="match status" value="1"/>
</dbReference>
<dbReference type="KEGG" id="cvr:CHLNCDRAFT_25066"/>
<dbReference type="AlphaFoldDB" id="E1ZIU0"/>
<keyword evidence="5" id="KW-0067">ATP-binding</keyword>
<evidence type="ECO:0000256" key="9">
    <source>
        <dbReference type="SAM" id="MobiDB-lite"/>
    </source>
</evidence>
<dbReference type="GO" id="GO:0016887">
    <property type="term" value="F:ATP hydrolysis activity"/>
    <property type="evidence" value="ECO:0007669"/>
    <property type="project" value="InterPro"/>
</dbReference>
<dbReference type="SUPFAM" id="SSF90123">
    <property type="entry name" value="ABC transporter transmembrane region"/>
    <property type="match status" value="1"/>
</dbReference>
<dbReference type="OMA" id="WRANMRR"/>
<dbReference type="Pfam" id="PF00005">
    <property type="entry name" value="ABC_tran"/>
    <property type="match status" value="1"/>
</dbReference>
<dbReference type="PROSITE" id="PS50929">
    <property type="entry name" value="ABC_TM1F"/>
    <property type="match status" value="1"/>
</dbReference>
<evidence type="ECO:0000256" key="8">
    <source>
        <dbReference type="ARBA" id="ARBA00024363"/>
    </source>
</evidence>
<comment type="subcellular location">
    <subcellularLocation>
        <location evidence="1">Membrane</location>
        <topology evidence="1">Multi-pass membrane protein</topology>
    </subcellularLocation>
</comment>
<evidence type="ECO:0000259" key="12">
    <source>
        <dbReference type="PROSITE" id="PS50929"/>
    </source>
</evidence>
<feature type="transmembrane region" description="Helical" evidence="10">
    <location>
        <begin position="262"/>
        <end position="289"/>
    </location>
</feature>
<dbReference type="GO" id="GO:0140359">
    <property type="term" value="F:ABC-type transporter activity"/>
    <property type="evidence" value="ECO:0007669"/>
    <property type="project" value="InterPro"/>
</dbReference>
<dbReference type="SUPFAM" id="SSF52540">
    <property type="entry name" value="P-loop containing nucleoside triphosphate hydrolases"/>
    <property type="match status" value="1"/>
</dbReference>
<dbReference type="InParanoid" id="E1ZIU0"/>
<evidence type="ECO:0000256" key="10">
    <source>
        <dbReference type="SAM" id="Phobius"/>
    </source>
</evidence>
<keyword evidence="3 10" id="KW-0812">Transmembrane</keyword>
<feature type="region of interest" description="Disordered" evidence="9">
    <location>
        <begin position="631"/>
        <end position="674"/>
    </location>
</feature>
<evidence type="ECO:0000256" key="7">
    <source>
        <dbReference type="ARBA" id="ARBA00023136"/>
    </source>
</evidence>
<feature type="domain" description="ABC transporter" evidence="11">
    <location>
        <begin position="369"/>
        <end position="604"/>
    </location>
</feature>
<accession>E1ZIU0</accession>
<dbReference type="InterPro" id="IPR027417">
    <property type="entry name" value="P-loop_NTPase"/>
</dbReference>
<dbReference type="Proteomes" id="UP000008141">
    <property type="component" value="Unassembled WGS sequence"/>
</dbReference>